<dbReference type="EMBL" id="CP092863">
    <property type="protein sequence ID" value="UYV62051.1"/>
    <property type="molecule type" value="Genomic_DNA"/>
</dbReference>
<accession>A0ABY6JZG1</accession>
<evidence type="ECO:0000313" key="1">
    <source>
        <dbReference type="EMBL" id="UYV62051.1"/>
    </source>
</evidence>
<proteinExistence type="predicted"/>
<reference evidence="1 2" key="1">
    <citation type="submission" date="2022-01" db="EMBL/GenBank/DDBJ databases">
        <title>A chromosomal length assembly of Cordylochernes scorpioides.</title>
        <authorList>
            <person name="Zeh D."/>
            <person name="Zeh J."/>
        </authorList>
    </citation>
    <scope>NUCLEOTIDE SEQUENCE [LARGE SCALE GENOMIC DNA]</scope>
    <source>
        <strain evidence="1">IN4F17</strain>
        <tissue evidence="1">Whole Body</tissue>
    </source>
</reference>
<organism evidence="1 2">
    <name type="scientific">Cordylochernes scorpioides</name>
    <dbReference type="NCBI Taxonomy" id="51811"/>
    <lineage>
        <taxon>Eukaryota</taxon>
        <taxon>Metazoa</taxon>
        <taxon>Ecdysozoa</taxon>
        <taxon>Arthropoda</taxon>
        <taxon>Chelicerata</taxon>
        <taxon>Arachnida</taxon>
        <taxon>Pseudoscorpiones</taxon>
        <taxon>Cheliferoidea</taxon>
        <taxon>Chernetidae</taxon>
        <taxon>Cordylochernes</taxon>
    </lineage>
</organism>
<dbReference type="InterPro" id="IPR036397">
    <property type="entry name" value="RNaseH_sf"/>
</dbReference>
<dbReference type="Gene3D" id="3.30.420.10">
    <property type="entry name" value="Ribonuclease H-like superfamily/Ribonuclease H"/>
    <property type="match status" value="2"/>
</dbReference>
<dbReference type="Proteomes" id="UP001235939">
    <property type="component" value="Chromosome 01"/>
</dbReference>
<evidence type="ECO:0000313" key="2">
    <source>
        <dbReference type="Proteomes" id="UP001235939"/>
    </source>
</evidence>
<name>A0ABY6JZG1_9ARAC</name>
<gene>
    <name evidence="1" type="ORF">LAZ67_1007635</name>
</gene>
<sequence length="159" mass="19446">MRICDRWMQEGTTDQRNHKRLRRQWCDERRMRTAEWNEIVFIDVSRFCLQHHDGRIRVWRTPWREDAEKVRYAPPHWSCTGRHMALPLTYREFLTNEQKLCRLATCEDMLEMTRTDPEWKDKIITGDETWVYGYDPETKLYVVQAMIIMEFDFALTNVP</sequence>
<protein>
    <submittedName>
        <fullName evidence="1">Uncharacterized protein</fullName>
    </submittedName>
</protein>
<keyword evidence="2" id="KW-1185">Reference proteome</keyword>